<feature type="compositionally biased region" description="Polar residues" evidence="1">
    <location>
        <begin position="496"/>
        <end position="510"/>
    </location>
</feature>
<feature type="region of interest" description="Disordered" evidence="1">
    <location>
        <begin position="428"/>
        <end position="532"/>
    </location>
</feature>
<feature type="domain" description="Retrotransposon gag" evidence="2">
    <location>
        <begin position="101"/>
        <end position="194"/>
    </location>
</feature>
<feature type="compositionally biased region" description="Polar residues" evidence="1">
    <location>
        <begin position="324"/>
        <end position="346"/>
    </location>
</feature>
<accession>A0ABR2F9M0</accession>
<name>A0ABR2F9M0_9ROSI</name>
<organism evidence="3 4">
    <name type="scientific">Hibiscus sabdariffa</name>
    <name type="common">roselle</name>
    <dbReference type="NCBI Taxonomy" id="183260"/>
    <lineage>
        <taxon>Eukaryota</taxon>
        <taxon>Viridiplantae</taxon>
        <taxon>Streptophyta</taxon>
        <taxon>Embryophyta</taxon>
        <taxon>Tracheophyta</taxon>
        <taxon>Spermatophyta</taxon>
        <taxon>Magnoliopsida</taxon>
        <taxon>eudicotyledons</taxon>
        <taxon>Gunneridae</taxon>
        <taxon>Pentapetalae</taxon>
        <taxon>rosids</taxon>
        <taxon>malvids</taxon>
        <taxon>Malvales</taxon>
        <taxon>Malvaceae</taxon>
        <taxon>Malvoideae</taxon>
        <taxon>Hibiscus</taxon>
    </lineage>
</organism>
<evidence type="ECO:0000313" key="4">
    <source>
        <dbReference type="Proteomes" id="UP001472677"/>
    </source>
</evidence>
<feature type="region of interest" description="Disordered" evidence="1">
    <location>
        <begin position="322"/>
        <end position="354"/>
    </location>
</feature>
<dbReference type="Gene3D" id="2.40.70.10">
    <property type="entry name" value="Acid Proteases"/>
    <property type="match status" value="1"/>
</dbReference>
<dbReference type="InterPro" id="IPR021109">
    <property type="entry name" value="Peptidase_aspartic_dom_sf"/>
</dbReference>
<dbReference type="PANTHER" id="PTHR33067">
    <property type="entry name" value="RNA-DIRECTED DNA POLYMERASE-RELATED"/>
    <property type="match status" value="1"/>
</dbReference>
<sequence length="749" mass="85447">MTRANLRGPRFDFNPEIERTQKQLKRRIRSLMDGNRNNGQPPADGQAEQFELKPVMFNMLNTLGQFGGTPTENARHHLKSFLEICNSFKIHGVSNDVLKLKLFPYSLRDKAKTWLNNLQPGSLQSWTQLCRSFLAKFSYTNMTDHLRNQITSFRQEDDEAMHEAWERYRDLFRRCPMHGLPEWTQVSIFYNSVNTPKRMMLDASVNGTLLDKPPRESLEILDKLAQNDYQHPTSRRGTIRRGPAQLDSSDTILAQIASLTNMVKNMQKQPHIQEEKAFDAFCEHCGNNHDASECRQQIESSCYVGNYNKNVMTNKYNPAWRNHPNFSWKNQNNTLNPQQPAQTGFENQPRQNPQQLLPRQEYQQPTDYRNLESTLTQFMAQTSAYMARTDRFIQKTDAFMDRTEMKLQNHDATLKSLETQVGQISQILSSRPSGGFPSDTEVAKGATHEQCKAITTRSGKILTSNRRGMAANPSAATDKPAEVDEPAQASEDHYNPHTTTGESSEKSSQAKSDKPEDIRPPPPFPQRLKKQKQDYQFRKFLDILKQDIVTRKKRIEEFETAAATETCLALMHNEVPAKKADPGSFTIECFIGHNYPTKALCDPGASINLMPKSVFQKLGIREAKPTTIMLQLANHSYVQPEGKIEDILVQIDKFIFPADFLILDCEADEHAPIILGRPFLSTSRAVIDFDKDEIIFKVDENIVKIKSITKKLDKGKGIAESLAKDTPRTKLYMGAHVERDRATMSLRDA</sequence>
<dbReference type="SUPFAM" id="SSF50630">
    <property type="entry name" value="Acid proteases"/>
    <property type="match status" value="1"/>
</dbReference>
<feature type="compositionally biased region" description="Polar residues" evidence="1">
    <location>
        <begin position="453"/>
        <end position="466"/>
    </location>
</feature>
<comment type="caution">
    <text evidence="3">The sequence shown here is derived from an EMBL/GenBank/DDBJ whole genome shotgun (WGS) entry which is preliminary data.</text>
</comment>
<dbReference type="CDD" id="cd00303">
    <property type="entry name" value="retropepsin_like"/>
    <property type="match status" value="1"/>
</dbReference>
<keyword evidence="4" id="KW-1185">Reference proteome</keyword>
<evidence type="ECO:0000313" key="3">
    <source>
        <dbReference type="EMBL" id="KAK8574932.1"/>
    </source>
</evidence>
<reference evidence="3 4" key="1">
    <citation type="journal article" date="2024" name="G3 (Bethesda)">
        <title>Genome assembly of Hibiscus sabdariffa L. provides insights into metabolisms of medicinal natural products.</title>
        <authorList>
            <person name="Kim T."/>
        </authorList>
    </citation>
    <scope>NUCLEOTIDE SEQUENCE [LARGE SCALE GENOMIC DNA]</scope>
    <source>
        <strain evidence="3">TK-2024</strain>
        <tissue evidence="3">Old leaves</tissue>
    </source>
</reference>
<protein>
    <recommendedName>
        <fullName evidence="2">Retrotransposon gag domain-containing protein</fullName>
    </recommendedName>
</protein>
<dbReference type="InterPro" id="IPR005162">
    <property type="entry name" value="Retrotrans_gag_dom"/>
</dbReference>
<dbReference type="Pfam" id="PF03732">
    <property type="entry name" value="Retrotrans_gag"/>
    <property type="match status" value="1"/>
</dbReference>
<evidence type="ECO:0000256" key="1">
    <source>
        <dbReference type="SAM" id="MobiDB-lite"/>
    </source>
</evidence>
<dbReference type="PANTHER" id="PTHR33067:SF32">
    <property type="entry name" value="ASPARTIC PEPTIDASE DDI1-TYPE DOMAIN-CONTAINING PROTEIN"/>
    <property type="match status" value="1"/>
</dbReference>
<dbReference type="Pfam" id="PF13650">
    <property type="entry name" value="Asp_protease_2"/>
    <property type="match status" value="1"/>
</dbReference>
<dbReference type="Proteomes" id="UP001472677">
    <property type="component" value="Unassembled WGS sequence"/>
</dbReference>
<dbReference type="EMBL" id="JBBPBM010000007">
    <property type="protein sequence ID" value="KAK8574932.1"/>
    <property type="molecule type" value="Genomic_DNA"/>
</dbReference>
<proteinExistence type="predicted"/>
<evidence type="ECO:0000259" key="2">
    <source>
        <dbReference type="Pfam" id="PF03732"/>
    </source>
</evidence>
<gene>
    <name evidence="3" type="ORF">V6N12_062609</name>
</gene>